<dbReference type="Proteomes" id="UP001152795">
    <property type="component" value="Unassembled WGS sequence"/>
</dbReference>
<keyword evidence="2" id="KW-0719">Serine esterase</keyword>
<dbReference type="PANTHER" id="PTHR43918">
    <property type="entry name" value="ACETYLCHOLINESTERASE"/>
    <property type="match status" value="1"/>
</dbReference>
<dbReference type="SUPFAM" id="SSF53474">
    <property type="entry name" value="alpha/beta-Hydrolases"/>
    <property type="match status" value="2"/>
</dbReference>
<comment type="caution">
    <text evidence="5">The sequence shown here is derived from an EMBL/GenBank/DDBJ whole genome shotgun (WGS) entry which is preliminary data.</text>
</comment>
<feature type="chain" id="PRO_5040558250" description="Carboxylic ester hydrolase" evidence="4">
    <location>
        <begin position="19"/>
        <end position="638"/>
    </location>
</feature>
<dbReference type="InterPro" id="IPR050654">
    <property type="entry name" value="AChE-related_enzymes"/>
</dbReference>
<dbReference type="EMBL" id="CACRXK020007849">
    <property type="protein sequence ID" value="CAB4013340.1"/>
    <property type="molecule type" value="Genomic_DNA"/>
</dbReference>
<organism evidence="5 6">
    <name type="scientific">Paramuricea clavata</name>
    <name type="common">Red gorgonian</name>
    <name type="synonym">Violescent sea-whip</name>
    <dbReference type="NCBI Taxonomy" id="317549"/>
    <lineage>
        <taxon>Eukaryota</taxon>
        <taxon>Metazoa</taxon>
        <taxon>Cnidaria</taxon>
        <taxon>Anthozoa</taxon>
        <taxon>Octocorallia</taxon>
        <taxon>Malacalcyonacea</taxon>
        <taxon>Plexauridae</taxon>
        <taxon>Paramuricea</taxon>
    </lineage>
</organism>
<evidence type="ECO:0000256" key="4">
    <source>
        <dbReference type="RuleBase" id="RU361235"/>
    </source>
</evidence>
<dbReference type="Pfam" id="PF00135">
    <property type="entry name" value="COesterase"/>
    <property type="match status" value="2"/>
</dbReference>
<evidence type="ECO:0000256" key="1">
    <source>
        <dbReference type="ARBA" id="ARBA00005964"/>
    </source>
</evidence>
<keyword evidence="3 4" id="KW-0378">Hydrolase</keyword>
<reference evidence="5" key="1">
    <citation type="submission" date="2020-04" db="EMBL/GenBank/DDBJ databases">
        <authorList>
            <person name="Alioto T."/>
            <person name="Alioto T."/>
            <person name="Gomez Garrido J."/>
        </authorList>
    </citation>
    <scope>NUCLEOTIDE SEQUENCE</scope>
    <source>
        <strain evidence="5">A484AB</strain>
    </source>
</reference>
<keyword evidence="6" id="KW-1185">Reference proteome</keyword>
<dbReference type="GO" id="GO:0003990">
    <property type="term" value="F:acetylcholinesterase activity"/>
    <property type="evidence" value="ECO:0007669"/>
    <property type="project" value="TreeGrafter"/>
</dbReference>
<dbReference type="GO" id="GO:0005615">
    <property type="term" value="C:extracellular space"/>
    <property type="evidence" value="ECO:0007669"/>
    <property type="project" value="TreeGrafter"/>
</dbReference>
<protein>
    <recommendedName>
        <fullName evidence="4">Carboxylic ester hydrolase</fullName>
        <ecNumber evidence="4">3.1.1.-</ecNumber>
    </recommendedName>
</protein>
<dbReference type="PANTHER" id="PTHR43918:SF4">
    <property type="entry name" value="CARBOXYLIC ESTER HYDROLASE"/>
    <property type="match status" value="1"/>
</dbReference>
<proteinExistence type="inferred from homology"/>
<evidence type="ECO:0000256" key="3">
    <source>
        <dbReference type="ARBA" id="ARBA00022801"/>
    </source>
</evidence>
<keyword evidence="4" id="KW-0732">Signal</keyword>
<dbReference type="AlphaFoldDB" id="A0A7D9IQI4"/>
<name>A0A7D9IQI4_PARCT</name>
<dbReference type="GO" id="GO:0006581">
    <property type="term" value="P:acetylcholine catabolic process"/>
    <property type="evidence" value="ECO:0007669"/>
    <property type="project" value="TreeGrafter"/>
</dbReference>
<dbReference type="GO" id="GO:0005886">
    <property type="term" value="C:plasma membrane"/>
    <property type="evidence" value="ECO:0007669"/>
    <property type="project" value="TreeGrafter"/>
</dbReference>
<evidence type="ECO:0000313" key="6">
    <source>
        <dbReference type="Proteomes" id="UP001152795"/>
    </source>
</evidence>
<accession>A0A7D9IQI4</accession>
<dbReference type="PROSITE" id="PS00122">
    <property type="entry name" value="CARBOXYLESTERASE_B_1"/>
    <property type="match status" value="1"/>
</dbReference>
<dbReference type="InterPro" id="IPR029058">
    <property type="entry name" value="AB_hydrolase_fold"/>
</dbReference>
<feature type="signal peptide" evidence="4">
    <location>
        <begin position="1"/>
        <end position="18"/>
    </location>
</feature>
<dbReference type="InterPro" id="IPR002018">
    <property type="entry name" value="CarbesteraseB"/>
</dbReference>
<evidence type="ECO:0000256" key="2">
    <source>
        <dbReference type="ARBA" id="ARBA00022487"/>
    </source>
</evidence>
<comment type="similarity">
    <text evidence="1 4">Belongs to the type-B carboxylesterase/lipase family.</text>
</comment>
<feature type="non-terminal residue" evidence="5">
    <location>
        <position position="638"/>
    </location>
</feature>
<dbReference type="EC" id="3.1.1.-" evidence="4"/>
<sequence length="638" mass="71874">MLIIIAYLLVNVLCEVSANQAEVITTKSGSIRGIIQSSGLSGIRVQKFLNIPYAEAPVGQLRFKKPQPKIPWKGILNSTEDLIACIQPWKPIVTMTEDCLILNVWTPFPRPQNASVMVWIHGGSFAAGYSGLYEGTNIVAVGDVIVVTINYRLSALGFLTTGDNRIKGNLGLYDQRLAMKWVKENIAYFGGNSKSITIFGESAGGASVSAHTLSKGSWELFDRAILQSGNMLMPWGVMTDSQIKDGLKWFLGKVNCDNDENLLECLRNVTEDKLKSVANSKEFWSIWTGPNVDREFISDKPQKIWEDGDVKNQEIIIGVTKDEMFMELQHLLLKSTNISFYLKHFEESLKMHFKNSSKAVYEKARELYKPKCIPSYLEALKPSVAFQSDRIFICGSRQEAKLRSKLMNTTNVYVFQYSHASLVNYIPLLYPYGVFGFAAHGIDVMSVFGAPINDTRFRSDDRTLSMRMILYWTNFAKTGDPNSGTRKLPIVVDKVDTLPPWPQHNDSNEEFLDMESFSQMTVRTKLREKHCEFLSDPEGFIEKATSGSTKNVMTLRAWLTMVEMMLIILVAYFLANVLCEVSANQTEVITTKSSSIRGIIQSSSLSGIRVQKFLNIPYAEAPVGQLRFEKPQPKRPWK</sequence>
<dbReference type="InterPro" id="IPR019826">
    <property type="entry name" value="Carboxylesterase_B_AS"/>
</dbReference>
<dbReference type="GO" id="GO:0019695">
    <property type="term" value="P:choline metabolic process"/>
    <property type="evidence" value="ECO:0007669"/>
    <property type="project" value="TreeGrafter"/>
</dbReference>
<evidence type="ECO:0000313" key="5">
    <source>
        <dbReference type="EMBL" id="CAB4013340.1"/>
    </source>
</evidence>
<dbReference type="Gene3D" id="3.40.50.1820">
    <property type="entry name" value="alpha/beta hydrolase"/>
    <property type="match status" value="2"/>
</dbReference>
<gene>
    <name evidence="5" type="ORF">PACLA_8A059119</name>
</gene>
<dbReference type="OrthoDB" id="9000293at2759"/>